<dbReference type="GO" id="GO:0003677">
    <property type="term" value="F:DNA binding"/>
    <property type="evidence" value="ECO:0007669"/>
    <property type="project" value="UniProtKB-KW"/>
</dbReference>
<dbReference type="Pfam" id="PF01381">
    <property type="entry name" value="HTH_3"/>
    <property type="match status" value="1"/>
</dbReference>
<dbReference type="EMBL" id="LNQE01000082">
    <property type="protein sequence ID" value="KUG29450.1"/>
    <property type="molecule type" value="Genomic_DNA"/>
</dbReference>
<dbReference type="InterPro" id="IPR001387">
    <property type="entry name" value="Cro/C1-type_HTH"/>
</dbReference>
<dbReference type="InterPro" id="IPR010982">
    <property type="entry name" value="Lambda_DNA-bd_dom_sf"/>
</dbReference>
<feature type="domain" description="HTH cro/C1-type" evidence="2">
    <location>
        <begin position="18"/>
        <end position="69"/>
    </location>
</feature>
<reference evidence="3" key="1">
    <citation type="journal article" date="2015" name="Proc. Natl. Acad. Sci. U.S.A.">
        <title>Networks of energetic and metabolic interactions define dynamics in microbial communities.</title>
        <authorList>
            <person name="Embree M."/>
            <person name="Liu J.K."/>
            <person name="Al-Bassam M.M."/>
            <person name="Zengler K."/>
        </authorList>
    </citation>
    <scope>NUCLEOTIDE SEQUENCE</scope>
</reference>
<dbReference type="GO" id="GO:0003700">
    <property type="term" value="F:DNA-binding transcription factor activity"/>
    <property type="evidence" value="ECO:0007669"/>
    <property type="project" value="TreeGrafter"/>
</dbReference>
<sequence>MNEEVGPVKDIAMRLGGLREVMGFSPETLAEKTGVDAADVLAYESGSREIPVSYLYKVAQVCNVDLTTLLTGGEAHLHAFSLVRAGHGLAVDRRKAYKYLSLAYRFRKPAMEPFLVTVPPKPESDLECNRHLGQEFVYMLRGRLEIRLGDEVVVMEPGDCLYFDSRTPHAMRGLDGQEAEFLDVII</sequence>
<organism evidence="3">
    <name type="scientific">hydrocarbon metagenome</name>
    <dbReference type="NCBI Taxonomy" id="938273"/>
    <lineage>
        <taxon>unclassified sequences</taxon>
        <taxon>metagenomes</taxon>
        <taxon>ecological metagenomes</taxon>
    </lineage>
</organism>
<dbReference type="InterPro" id="IPR013096">
    <property type="entry name" value="Cupin_2"/>
</dbReference>
<keyword evidence="1" id="KW-0238">DNA-binding</keyword>
<evidence type="ECO:0000313" key="3">
    <source>
        <dbReference type="EMBL" id="KUG29450.1"/>
    </source>
</evidence>
<dbReference type="GO" id="GO:0005829">
    <property type="term" value="C:cytosol"/>
    <property type="evidence" value="ECO:0007669"/>
    <property type="project" value="TreeGrafter"/>
</dbReference>
<dbReference type="SUPFAM" id="SSF51182">
    <property type="entry name" value="RmlC-like cupins"/>
    <property type="match status" value="1"/>
</dbReference>
<dbReference type="PANTHER" id="PTHR46797:SF19">
    <property type="entry name" value="BLL2473 PROTEIN"/>
    <property type="match status" value="1"/>
</dbReference>
<accession>A0A0W8G8G6</accession>
<name>A0A0W8G8G6_9ZZZZ</name>
<dbReference type="Gene3D" id="1.10.260.40">
    <property type="entry name" value="lambda repressor-like DNA-binding domains"/>
    <property type="match status" value="1"/>
</dbReference>
<dbReference type="AlphaFoldDB" id="A0A0W8G8G6"/>
<dbReference type="CDD" id="cd02209">
    <property type="entry name" value="cupin_XRE_C"/>
    <property type="match status" value="1"/>
</dbReference>
<protein>
    <submittedName>
        <fullName evidence="3">Transcriptional regulator</fullName>
    </submittedName>
</protein>
<dbReference type="SMART" id="SM00530">
    <property type="entry name" value="HTH_XRE"/>
    <property type="match status" value="1"/>
</dbReference>
<dbReference type="InterPro" id="IPR011051">
    <property type="entry name" value="RmlC_Cupin_sf"/>
</dbReference>
<dbReference type="PROSITE" id="PS50943">
    <property type="entry name" value="HTH_CROC1"/>
    <property type="match status" value="1"/>
</dbReference>
<evidence type="ECO:0000256" key="1">
    <source>
        <dbReference type="ARBA" id="ARBA00023125"/>
    </source>
</evidence>
<evidence type="ECO:0000259" key="2">
    <source>
        <dbReference type="PROSITE" id="PS50943"/>
    </source>
</evidence>
<dbReference type="Gene3D" id="2.60.120.10">
    <property type="entry name" value="Jelly Rolls"/>
    <property type="match status" value="1"/>
</dbReference>
<proteinExistence type="predicted"/>
<dbReference type="InterPro" id="IPR050807">
    <property type="entry name" value="TransReg_Diox_bact_type"/>
</dbReference>
<dbReference type="Pfam" id="PF07883">
    <property type="entry name" value="Cupin_2"/>
    <property type="match status" value="1"/>
</dbReference>
<comment type="caution">
    <text evidence="3">The sequence shown here is derived from an EMBL/GenBank/DDBJ whole genome shotgun (WGS) entry which is preliminary data.</text>
</comment>
<dbReference type="PANTHER" id="PTHR46797">
    <property type="entry name" value="HTH-TYPE TRANSCRIPTIONAL REGULATOR"/>
    <property type="match status" value="1"/>
</dbReference>
<dbReference type="SUPFAM" id="SSF47413">
    <property type="entry name" value="lambda repressor-like DNA-binding domains"/>
    <property type="match status" value="1"/>
</dbReference>
<dbReference type="InterPro" id="IPR014710">
    <property type="entry name" value="RmlC-like_jellyroll"/>
</dbReference>
<dbReference type="CDD" id="cd00093">
    <property type="entry name" value="HTH_XRE"/>
    <property type="match status" value="1"/>
</dbReference>
<gene>
    <name evidence="3" type="ORF">ASZ90_000650</name>
</gene>